<feature type="region of interest" description="Disordered" evidence="1">
    <location>
        <begin position="1"/>
        <end position="25"/>
    </location>
</feature>
<evidence type="ECO:0000256" key="1">
    <source>
        <dbReference type="SAM" id="MobiDB-lite"/>
    </source>
</evidence>
<accession>C5BW66</accession>
<protein>
    <recommendedName>
        <fullName evidence="5">Cell division protein FtsL</fullName>
    </recommendedName>
</protein>
<dbReference type="RefSeq" id="WP_015882907.1">
    <property type="nucleotide sequence ID" value="NC_012669.1"/>
</dbReference>
<name>C5BW66_BEUC1</name>
<keyword evidence="2" id="KW-0812">Transmembrane</keyword>
<organism evidence="3 4">
    <name type="scientific">Beutenbergia cavernae (strain ATCC BAA-8 / DSM 12333 / CCUG 43141 / JCM 11478 / NBRC 16432 / NCIMB 13614 / HKI 0122)</name>
    <dbReference type="NCBI Taxonomy" id="471853"/>
    <lineage>
        <taxon>Bacteria</taxon>
        <taxon>Bacillati</taxon>
        <taxon>Actinomycetota</taxon>
        <taxon>Actinomycetes</taxon>
        <taxon>Micrococcales</taxon>
        <taxon>Beutenbergiaceae</taxon>
        <taxon>Beutenbergia</taxon>
    </lineage>
</organism>
<keyword evidence="2" id="KW-1133">Transmembrane helix</keyword>
<evidence type="ECO:0000313" key="4">
    <source>
        <dbReference type="Proteomes" id="UP000007962"/>
    </source>
</evidence>
<evidence type="ECO:0000313" key="3">
    <source>
        <dbReference type="EMBL" id="ACQ80667.1"/>
    </source>
</evidence>
<sequence length="132" mass="13891">MSLATARQPLVREPAPIRDPGPARRPQLRIVRAQAPARSRVPFLALCVSILVGSLLAALALNTSMAATAYTLRERQGELTALSQEEQRLASLVEETSAPSAVMASARALGMQPSDGVVHLRLADGTLIGAQG</sequence>
<gene>
    <name evidence="3" type="ordered locus">Bcav_2417</name>
</gene>
<dbReference type="AlphaFoldDB" id="C5BW66"/>
<dbReference type="KEGG" id="bcv:Bcav_2417"/>
<evidence type="ECO:0000256" key="2">
    <source>
        <dbReference type="SAM" id="Phobius"/>
    </source>
</evidence>
<proteinExistence type="predicted"/>
<dbReference type="Proteomes" id="UP000007962">
    <property type="component" value="Chromosome"/>
</dbReference>
<reference evidence="3 4" key="1">
    <citation type="journal article" date="2009" name="Stand. Genomic Sci.">
        <title>Complete genome sequence of Beutenbergia cavernae type strain (HKI 0122).</title>
        <authorList>
            <person name="Land M."/>
            <person name="Pukall R."/>
            <person name="Abt B."/>
            <person name="Goker M."/>
            <person name="Rohde M."/>
            <person name="Glavina Del Rio T."/>
            <person name="Tice H."/>
            <person name="Copeland A."/>
            <person name="Cheng J.F."/>
            <person name="Lucas S."/>
            <person name="Chen F."/>
            <person name="Nolan M."/>
            <person name="Bruce D."/>
            <person name="Goodwin L."/>
            <person name="Pitluck S."/>
            <person name="Ivanova N."/>
            <person name="Mavromatis K."/>
            <person name="Ovchinnikova G."/>
            <person name="Pati A."/>
            <person name="Chen A."/>
            <person name="Palaniappan K."/>
            <person name="Hauser L."/>
            <person name="Chang Y.J."/>
            <person name="Jefferies C.C."/>
            <person name="Saunders E."/>
            <person name="Brettin T."/>
            <person name="Detter J.C."/>
            <person name="Han C."/>
            <person name="Chain P."/>
            <person name="Bristow J."/>
            <person name="Eisen J.A."/>
            <person name="Markowitz V."/>
            <person name="Hugenholtz P."/>
            <person name="Kyrpides N.C."/>
            <person name="Klenk H.P."/>
            <person name="Lapidus A."/>
        </authorList>
    </citation>
    <scope>NUCLEOTIDE SEQUENCE [LARGE SCALE GENOMIC DNA]</scope>
    <source>
        <strain evidence="4">ATCC BAA-8 / DSM 12333 / NBRC 16432</strain>
    </source>
</reference>
<keyword evidence="4" id="KW-1185">Reference proteome</keyword>
<evidence type="ECO:0008006" key="5">
    <source>
        <dbReference type="Google" id="ProtNLM"/>
    </source>
</evidence>
<dbReference type="OrthoDB" id="5148572at2"/>
<dbReference type="EMBL" id="CP001618">
    <property type="protein sequence ID" value="ACQ80667.1"/>
    <property type="molecule type" value="Genomic_DNA"/>
</dbReference>
<keyword evidence="2" id="KW-0472">Membrane</keyword>
<dbReference type="HOGENOM" id="CLU_143296_0_0_11"/>
<dbReference type="STRING" id="471853.Bcav_2417"/>
<feature type="transmembrane region" description="Helical" evidence="2">
    <location>
        <begin position="41"/>
        <end position="61"/>
    </location>
</feature>